<reference evidence="1" key="1">
    <citation type="submission" date="2018-06" db="EMBL/GenBank/DDBJ databases">
        <authorList>
            <person name="Zhirakovskaya E."/>
        </authorList>
    </citation>
    <scope>NUCLEOTIDE SEQUENCE</scope>
</reference>
<accession>A0A3B0S8L6</accession>
<dbReference type="AlphaFoldDB" id="A0A3B0S8L6"/>
<name>A0A3B0S8L6_9ZZZZ</name>
<proteinExistence type="predicted"/>
<gene>
    <name evidence="1" type="ORF">MNBD_ALPHA05-1088</name>
</gene>
<organism evidence="1">
    <name type="scientific">hydrothermal vent metagenome</name>
    <dbReference type="NCBI Taxonomy" id="652676"/>
    <lineage>
        <taxon>unclassified sequences</taxon>
        <taxon>metagenomes</taxon>
        <taxon>ecological metagenomes</taxon>
    </lineage>
</organism>
<sequence length="175" mass="19796">MHKPFFILATLFGALMTAGCDTGDKGRNILDAAAIYEANPETFASIRRKYPGPYRDFVRVPARDPGKATREGTLFIKQLRKNFPVEFIDFFPLAGTGNDEIDVVIERYGANTSWTVISLVYSELQLTPADDQSNMALFDKCDHRSLDWLEAHRGTGRISVSCRINDYWYAFQSVN</sequence>
<protein>
    <recommendedName>
        <fullName evidence="2">Lipoprotein</fullName>
    </recommendedName>
</protein>
<evidence type="ECO:0008006" key="2">
    <source>
        <dbReference type="Google" id="ProtNLM"/>
    </source>
</evidence>
<dbReference type="EMBL" id="UOEH01000220">
    <property type="protein sequence ID" value="VAV97206.1"/>
    <property type="molecule type" value="Genomic_DNA"/>
</dbReference>
<dbReference type="PROSITE" id="PS51257">
    <property type="entry name" value="PROKAR_LIPOPROTEIN"/>
    <property type="match status" value="1"/>
</dbReference>
<evidence type="ECO:0000313" key="1">
    <source>
        <dbReference type="EMBL" id="VAV97206.1"/>
    </source>
</evidence>